<gene>
    <name evidence="1" type="ORF">DENOEST_3160</name>
</gene>
<dbReference type="RefSeq" id="WP_145772195.1">
    <property type="nucleotide sequence ID" value="NZ_LR778301.1"/>
</dbReference>
<evidence type="ECO:0008006" key="3">
    <source>
        <dbReference type="Google" id="ProtNLM"/>
    </source>
</evidence>
<dbReference type="AlphaFoldDB" id="A0A6S6XWA4"/>
<evidence type="ECO:0000313" key="2">
    <source>
        <dbReference type="Proteomes" id="UP000515733"/>
    </source>
</evidence>
<dbReference type="OrthoDB" id="9180744at2"/>
<organism evidence="1 2">
    <name type="scientific">Denitratisoma oestradiolicum</name>
    <dbReference type="NCBI Taxonomy" id="311182"/>
    <lineage>
        <taxon>Bacteria</taxon>
        <taxon>Pseudomonadati</taxon>
        <taxon>Pseudomonadota</taxon>
        <taxon>Betaproteobacteria</taxon>
        <taxon>Nitrosomonadales</taxon>
        <taxon>Sterolibacteriaceae</taxon>
        <taxon>Denitratisoma</taxon>
    </lineage>
</organism>
<accession>A0A6S6XWA4</accession>
<dbReference type="Gene3D" id="2.40.50.320">
    <property type="entry name" value="Copper binding periplasmic protein CusF"/>
    <property type="match status" value="1"/>
</dbReference>
<dbReference type="InterPro" id="IPR021647">
    <property type="entry name" value="CusF_Ec"/>
</dbReference>
<evidence type="ECO:0000313" key="1">
    <source>
        <dbReference type="EMBL" id="CAB1370314.1"/>
    </source>
</evidence>
<dbReference type="InterPro" id="IPR042230">
    <property type="entry name" value="CusF_sf"/>
</dbReference>
<sequence>MKHSLSAAILVVLLAASGHAADGHDVHHAAAAVAEASLSEGTVKKVDKTKGIVTLAHGPLLNLAMDPMTMAFAVKDPAWLLQWKQGNRIRFFADMVKGRLVVMRWEPLP</sequence>
<dbReference type="Pfam" id="PF11604">
    <property type="entry name" value="CusF_Ec"/>
    <property type="match status" value="1"/>
</dbReference>
<dbReference type="KEGG" id="doe:DENOEST_3160"/>
<protein>
    <recommendedName>
        <fullName evidence="3">Copper-binding protein</fullName>
    </recommendedName>
</protein>
<keyword evidence="2" id="KW-1185">Reference proteome</keyword>
<proteinExistence type="predicted"/>
<name>A0A6S6XWA4_9PROT</name>
<dbReference type="EMBL" id="LR778301">
    <property type="protein sequence ID" value="CAB1370314.1"/>
    <property type="molecule type" value="Genomic_DNA"/>
</dbReference>
<dbReference type="Proteomes" id="UP000515733">
    <property type="component" value="Chromosome"/>
</dbReference>
<reference evidence="1 2" key="1">
    <citation type="submission" date="2020-03" db="EMBL/GenBank/DDBJ databases">
        <authorList>
            <consortium name="Genoscope - CEA"/>
            <person name="William W."/>
        </authorList>
    </citation>
    <scope>NUCLEOTIDE SEQUENCE [LARGE SCALE GENOMIC DNA]</scope>
    <source>
        <strain evidence="2">DSM 16959</strain>
    </source>
</reference>